<evidence type="ECO:0000313" key="2">
    <source>
        <dbReference type="Proteomes" id="UP000192284"/>
    </source>
</evidence>
<proteinExistence type="predicted"/>
<comment type="caution">
    <text evidence="1">The sequence shown here is derived from an EMBL/GenBank/DDBJ whole genome shotgun (WGS) entry which is preliminary data.</text>
</comment>
<reference evidence="1 2" key="1">
    <citation type="submission" date="2017-02" db="EMBL/GenBank/DDBJ databases">
        <title>The new phylogeny of genus Mycobacterium.</title>
        <authorList>
            <person name="Tortoli E."/>
            <person name="Trovato A."/>
            <person name="Cirillo D.M."/>
        </authorList>
    </citation>
    <scope>NUCLEOTIDE SEQUENCE [LARGE SCALE GENOMIC DNA]</scope>
    <source>
        <strain evidence="1 2">DSM 45057</strain>
    </source>
</reference>
<gene>
    <name evidence="1" type="ORF">BST12_06685</name>
</gene>
<organism evidence="1 2">
    <name type="scientific">Mycobacterium angelicum</name>
    <dbReference type="NCBI Taxonomy" id="470074"/>
    <lineage>
        <taxon>Bacteria</taxon>
        <taxon>Bacillati</taxon>
        <taxon>Actinomycetota</taxon>
        <taxon>Actinomycetes</taxon>
        <taxon>Mycobacteriales</taxon>
        <taxon>Mycobacteriaceae</taxon>
        <taxon>Mycobacterium</taxon>
    </lineage>
</organism>
<dbReference type="AlphaFoldDB" id="A0A1X0A152"/>
<sequence length="66" mass="7785">MTDDRDERDLYREHVRKICGVCDDGFALADALARFAAVAYEGEELREECRAALLRMIERRTDWFDE</sequence>
<name>A0A1X0A152_MYCAN</name>
<accession>A0A1X0A152</accession>
<protein>
    <submittedName>
        <fullName evidence="1">Uncharacterized protein</fullName>
    </submittedName>
</protein>
<keyword evidence="2" id="KW-1185">Reference proteome</keyword>
<dbReference type="Proteomes" id="UP000192284">
    <property type="component" value="Unassembled WGS sequence"/>
</dbReference>
<evidence type="ECO:0000313" key="1">
    <source>
        <dbReference type="EMBL" id="ORA23837.1"/>
    </source>
</evidence>
<dbReference type="EMBL" id="MVHE01000006">
    <property type="protein sequence ID" value="ORA23837.1"/>
    <property type="molecule type" value="Genomic_DNA"/>
</dbReference>